<dbReference type="InterPro" id="IPR007372">
    <property type="entry name" value="Lipid/polyisoprenoid-bd_YceI"/>
</dbReference>
<dbReference type="InterPro" id="IPR027016">
    <property type="entry name" value="UCP029811"/>
</dbReference>
<evidence type="ECO:0000313" key="4">
    <source>
        <dbReference type="EMBL" id="CAA0095946.1"/>
    </source>
</evidence>
<dbReference type="SMART" id="SM00867">
    <property type="entry name" value="YceI"/>
    <property type="match status" value="1"/>
</dbReference>
<dbReference type="PIRSF" id="PIRSF029811">
    <property type="entry name" value="UCP029811"/>
    <property type="match status" value="1"/>
</dbReference>
<sequence>MRKLVCTLVFLLPFTGLNALELDKASSKMNFVTVKNDSVAELMSFTSIDGTIDDESGMAELKIDLSSVASGVDIRNENMRKYLFQVDEFTTAIYTAKLDMAALTAMAEGDQQQMLLDGNLDLHGKSASIKFDVIVTKRADGSYHAITAAPAFVNANSFDLAKGIGKLRSLVRLASIDLVVPVTFSVVFK</sequence>
<name>A0A5S9NFM8_9GAMM</name>
<proteinExistence type="predicted"/>
<dbReference type="SUPFAM" id="SSF101874">
    <property type="entry name" value="YceI-like"/>
    <property type="match status" value="1"/>
</dbReference>
<evidence type="ECO:0000259" key="2">
    <source>
        <dbReference type="SMART" id="SM00867"/>
    </source>
</evidence>
<dbReference type="PANTHER" id="PTHR34406:SF1">
    <property type="entry name" value="PROTEIN YCEI"/>
    <property type="match status" value="1"/>
</dbReference>
<dbReference type="AlphaFoldDB" id="A0A5S9NFM8"/>
<feature type="domain" description="Lipid/polyisoprenoid-binding YceI-like" evidence="2">
    <location>
        <begin position="19"/>
        <end position="189"/>
    </location>
</feature>
<evidence type="ECO:0000313" key="3">
    <source>
        <dbReference type="EMBL" id="CAA0089256.1"/>
    </source>
</evidence>
<dbReference type="OrthoDB" id="188778at2"/>
<dbReference type="EMBL" id="CACSIM010000002">
    <property type="protein sequence ID" value="CAA0095946.1"/>
    <property type="molecule type" value="Genomic_DNA"/>
</dbReference>
<feature type="chain" id="PRO_5036150429" description="Lipid/polyisoprenoid-binding YceI-like domain-containing protein" evidence="1">
    <location>
        <begin position="20"/>
        <end position="189"/>
    </location>
</feature>
<dbReference type="Pfam" id="PF04264">
    <property type="entry name" value="YceI"/>
    <property type="match status" value="1"/>
</dbReference>
<reference evidence="5 6" key="1">
    <citation type="submission" date="2019-11" db="EMBL/GenBank/DDBJ databases">
        <authorList>
            <person name="Holert J."/>
        </authorList>
    </citation>
    <scope>NUCLEOTIDE SEQUENCE [LARGE SCALE GENOMIC DNA]</scope>
    <source>
        <strain evidence="4">BC3_2A</strain>
        <strain evidence="3">SB11_1A</strain>
    </source>
</reference>
<dbReference type="Gene3D" id="2.40.128.110">
    <property type="entry name" value="Lipid/polyisoprenoid-binding, YceI-like"/>
    <property type="match status" value="1"/>
</dbReference>
<dbReference type="Proteomes" id="UP000439591">
    <property type="component" value="Unassembled WGS sequence"/>
</dbReference>
<dbReference type="Proteomes" id="UP000435877">
    <property type="component" value="Unassembled WGS sequence"/>
</dbReference>
<dbReference type="RefSeq" id="WP_159268369.1">
    <property type="nucleotide sequence ID" value="NZ_CACSIK010000001.1"/>
</dbReference>
<evidence type="ECO:0000256" key="1">
    <source>
        <dbReference type="SAM" id="SignalP"/>
    </source>
</evidence>
<gene>
    <name evidence="3" type="ORF">IHBHHGIJ_01739</name>
    <name evidence="4" type="ORF">KFEGEMFD_01341</name>
</gene>
<dbReference type="InterPro" id="IPR036761">
    <property type="entry name" value="TTHA0802/YceI-like_sf"/>
</dbReference>
<evidence type="ECO:0000313" key="6">
    <source>
        <dbReference type="Proteomes" id="UP000439591"/>
    </source>
</evidence>
<protein>
    <recommendedName>
        <fullName evidence="2">Lipid/polyisoprenoid-binding YceI-like domain-containing protein</fullName>
    </recommendedName>
</protein>
<organism evidence="3 5">
    <name type="scientific">Zhongshania aliphaticivorans</name>
    <dbReference type="NCBI Taxonomy" id="1470434"/>
    <lineage>
        <taxon>Bacteria</taxon>
        <taxon>Pseudomonadati</taxon>
        <taxon>Pseudomonadota</taxon>
        <taxon>Gammaproteobacteria</taxon>
        <taxon>Cellvibrionales</taxon>
        <taxon>Spongiibacteraceae</taxon>
        <taxon>Zhongshania</taxon>
    </lineage>
</organism>
<accession>A0A5S9NFM8</accession>
<dbReference type="PANTHER" id="PTHR34406">
    <property type="entry name" value="PROTEIN YCEI"/>
    <property type="match status" value="1"/>
</dbReference>
<dbReference type="EMBL" id="CACSIK010000001">
    <property type="protein sequence ID" value="CAA0089256.1"/>
    <property type="molecule type" value="Genomic_DNA"/>
</dbReference>
<keyword evidence="1" id="KW-0732">Signal</keyword>
<keyword evidence="5" id="KW-1185">Reference proteome</keyword>
<feature type="signal peptide" evidence="1">
    <location>
        <begin position="1"/>
        <end position="19"/>
    </location>
</feature>
<evidence type="ECO:0000313" key="5">
    <source>
        <dbReference type="Proteomes" id="UP000435877"/>
    </source>
</evidence>